<dbReference type="OrthoDB" id="1641903at2759"/>
<dbReference type="STRING" id="6669.E9H3R7"/>
<dbReference type="eggNOG" id="KOG1292">
    <property type="taxonomic scope" value="Eukaryota"/>
</dbReference>
<evidence type="ECO:0000256" key="1">
    <source>
        <dbReference type="ARBA" id="ARBA00008821"/>
    </source>
</evidence>
<comment type="similarity">
    <text evidence="1">Belongs to the nucleobase:cation symporter-2 (NCS2) (TC 2.A.40) family.</text>
</comment>
<reference evidence="3 4" key="1">
    <citation type="journal article" date="2011" name="Science">
        <title>The ecoresponsive genome of Daphnia pulex.</title>
        <authorList>
            <person name="Colbourne J.K."/>
            <person name="Pfrender M.E."/>
            <person name="Gilbert D."/>
            <person name="Thomas W.K."/>
            <person name="Tucker A."/>
            <person name="Oakley T.H."/>
            <person name="Tokishita S."/>
            <person name="Aerts A."/>
            <person name="Arnold G.J."/>
            <person name="Basu M.K."/>
            <person name="Bauer D.J."/>
            <person name="Caceres C.E."/>
            <person name="Carmel L."/>
            <person name="Casola C."/>
            <person name="Choi J.H."/>
            <person name="Detter J.C."/>
            <person name="Dong Q."/>
            <person name="Dusheyko S."/>
            <person name="Eads B.D."/>
            <person name="Frohlich T."/>
            <person name="Geiler-Samerotte K.A."/>
            <person name="Gerlach D."/>
            <person name="Hatcher P."/>
            <person name="Jogdeo S."/>
            <person name="Krijgsveld J."/>
            <person name="Kriventseva E.V."/>
            <person name="Kultz D."/>
            <person name="Laforsch C."/>
            <person name="Lindquist E."/>
            <person name="Lopez J."/>
            <person name="Manak J.R."/>
            <person name="Muller J."/>
            <person name="Pangilinan J."/>
            <person name="Patwardhan R.P."/>
            <person name="Pitluck S."/>
            <person name="Pritham E.J."/>
            <person name="Rechtsteiner A."/>
            <person name="Rho M."/>
            <person name="Rogozin I.B."/>
            <person name="Sakarya O."/>
            <person name="Salamov A."/>
            <person name="Schaack S."/>
            <person name="Shapiro H."/>
            <person name="Shiga Y."/>
            <person name="Skalitzky C."/>
            <person name="Smith Z."/>
            <person name="Souvorov A."/>
            <person name="Sung W."/>
            <person name="Tang Z."/>
            <person name="Tsuchiya D."/>
            <person name="Tu H."/>
            <person name="Vos H."/>
            <person name="Wang M."/>
            <person name="Wolf Y.I."/>
            <person name="Yamagata H."/>
            <person name="Yamada T."/>
            <person name="Ye Y."/>
            <person name="Shaw J.R."/>
            <person name="Andrews J."/>
            <person name="Crease T.J."/>
            <person name="Tang H."/>
            <person name="Lucas S.M."/>
            <person name="Robertson H.M."/>
            <person name="Bork P."/>
            <person name="Koonin E.V."/>
            <person name="Zdobnov E.M."/>
            <person name="Grigoriev I.V."/>
            <person name="Lynch M."/>
            <person name="Boore J.L."/>
        </authorList>
    </citation>
    <scope>NUCLEOTIDE SEQUENCE [LARGE SCALE GENOMIC DNA]</scope>
</reference>
<evidence type="ECO:0000313" key="4">
    <source>
        <dbReference type="Proteomes" id="UP000000305"/>
    </source>
</evidence>
<keyword evidence="4" id="KW-1185">Reference proteome</keyword>
<feature type="region of interest" description="Disordered" evidence="2">
    <location>
        <begin position="1"/>
        <end position="23"/>
    </location>
</feature>
<organism evidence="3 4">
    <name type="scientific">Daphnia pulex</name>
    <name type="common">Water flea</name>
    <dbReference type="NCBI Taxonomy" id="6669"/>
    <lineage>
        <taxon>Eukaryota</taxon>
        <taxon>Metazoa</taxon>
        <taxon>Ecdysozoa</taxon>
        <taxon>Arthropoda</taxon>
        <taxon>Crustacea</taxon>
        <taxon>Branchiopoda</taxon>
        <taxon>Diplostraca</taxon>
        <taxon>Cladocera</taxon>
        <taxon>Anomopoda</taxon>
        <taxon>Daphniidae</taxon>
        <taxon>Daphnia</taxon>
    </lineage>
</organism>
<dbReference type="PANTHER" id="PTHR11119">
    <property type="entry name" value="XANTHINE-URACIL / VITAMIN C PERMEASE FAMILY MEMBER"/>
    <property type="match status" value="1"/>
</dbReference>
<dbReference type="AlphaFoldDB" id="E9H3R7"/>
<feature type="compositionally biased region" description="Polar residues" evidence="2">
    <location>
        <begin position="10"/>
        <end position="21"/>
    </location>
</feature>
<sequence>MTFRQDRQPQRTIKSTSSTRPLGSGFPKYPCQWSLPTVSVAAVSGMLAGVLASAIESIGDYNACARLWQMKANPGAINSGSQIFDQMVTVLMGTSMCITAGALGSFLDNTIPDPIGRSKEWEGKELVENKCEDKPNGKTAAIWMSPVE</sequence>
<evidence type="ECO:0000256" key="2">
    <source>
        <dbReference type="SAM" id="MobiDB-lite"/>
    </source>
</evidence>
<protein>
    <submittedName>
        <fullName evidence="3">Uncharacterized protein</fullName>
    </submittedName>
</protein>
<accession>E9H3R7</accession>
<name>E9H3R7_DAPPU</name>
<proteinExistence type="inferred from homology"/>
<dbReference type="EMBL" id="GL732589">
    <property type="protein sequence ID" value="EFX73564.1"/>
    <property type="molecule type" value="Genomic_DNA"/>
</dbReference>
<evidence type="ECO:0000313" key="3">
    <source>
        <dbReference type="EMBL" id="EFX73564.1"/>
    </source>
</evidence>
<dbReference type="InParanoid" id="E9H3R7"/>
<dbReference type="KEGG" id="dpx:DAPPUDRAFT_109657"/>
<dbReference type="Proteomes" id="UP000000305">
    <property type="component" value="Unassembled WGS sequence"/>
</dbReference>
<dbReference type="HOGENOM" id="CLU_1760648_0_0_1"/>
<gene>
    <name evidence="3" type="ORF">DAPPUDRAFT_109657</name>
</gene>